<dbReference type="PANTHER" id="PTHR16296">
    <property type="entry name" value="UNCHARACTERIZED HYPOTHALAMUS PROTEIN HT007"/>
    <property type="match status" value="1"/>
</dbReference>
<evidence type="ECO:0000256" key="5">
    <source>
        <dbReference type="ARBA" id="ARBA00023136"/>
    </source>
</evidence>
<dbReference type="PANTHER" id="PTHR16296:SF2">
    <property type="entry name" value="TRANSMEMBRANE PROTEIN 126A"/>
    <property type="match status" value="1"/>
</dbReference>
<keyword evidence="5 6" id="KW-0472">Membrane</keyword>
<dbReference type="EMBL" id="ACPB03013744">
    <property type="status" value="NOT_ANNOTATED_CDS"/>
    <property type="molecule type" value="Genomic_DNA"/>
</dbReference>
<dbReference type="Pfam" id="PF07114">
    <property type="entry name" value="TMEM126"/>
    <property type="match status" value="1"/>
</dbReference>
<reference evidence="7" key="1">
    <citation type="submission" date="2013-04" db="EMBL/GenBank/DDBJ databases">
        <title>An insight into the transcriptome of the digestive tract of the blood sucking bug, Rhodnius prolixus.</title>
        <authorList>
            <person name="Ribeiro J.M.C."/>
            <person name="Genta F.A."/>
            <person name="Sorgine M.H.F."/>
            <person name="Paiva-Silva G.O."/>
            <person name="Majerowicz D."/>
            <person name="Medeiros M."/>
            <person name="Koerich L."/>
            <person name="Terra W.R."/>
            <person name="Ferreira C."/>
            <person name="Pimentel A.C."/>
            <person name="Bisch P.M."/>
            <person name="Diniz M.M.P."/>
            <person name="Nascimento R."/>
            <person name="Salmon D."/>
            <person name="Silber A.M."/>
            <person name="Alves M."/>
            <person name="Oliveira M.F."/>
            <person name="Gondim K.C."/>
            <person name="Silva Neto M.A.C."/>
            <person name="Atella G.C."/>
            <person name="Araujo H."/>
            <person name="Dias F.S."/>
            <person name="Polycarpo C.R."/>
            <person name="Fampa P."/>
            <person name="Melo A.C."/>
            <person name="Tanaka A.S."/>
            <person name="Balczun C."/>
            <person name="Oliveira J.H.M."/>
            <person name="Goncalves R."/>
            <person name="Lazoski C."/>
            <person name="Pereira M.A."/>
            <person name="Rivera-Pomar R."/>
            <person name="Diambra L."/>
            <person name="Schaub G.A."/>
            <person name="Garcia E.S."/>
            <person name="Azambuja P."/>
            <person name="Braz G.R.C."/>
            <person name="Oliveira P.L."/>
        </authorList>
    </citation>
    <scope>NUCLEOTIDE SEQUENCE</scope>
</reference>
<sequence length="218" mass="24225">MAVLVQKGKVPEGAVRLTEEEALELQWKLIYNWKPTSDVWPFRYGLASLALGTTISAAAIVARFRRKLKLRNIAKMAMYLPNAVIPAATLPILHTKLISEPILLQTECPVCIQIRSIVLQNVLGLVYPLILAPTCGFMIATSQATIRLPILSYGNLGTLFGIFRGIVQPFTNRLLGMSLFHTVLALSITEAEARSFFKIQRALLDEQNPSDTPRPQKK</sequence>
<dbReference type="HOGENOM" id="CLU_101135_0_0_1"/>
<dbReference type="OMA" id="FATRHFT"/>
<evidence type="ECO:0000313" key="9">
    <source>
        <dbReference type="Proteomes" id="UP000015103"/>
    </source>
</evidence>
<keyword evidence="9" id="KW-1185">Reference proteome</keyword>
<evidence type="ECO:0000256" key="6">
    <source>
        <dbReference type="SAM" id="Phobius"/>
    </source>
</evidence>
<reference evidence="8" key="3">
    <citation type="submission" date="2015-05" db="UniProtKB">
        <authorList>
            <consortium name="EnsemblMetazoa"/>
        </authorList>
    </citation>
    <scope>IDENTIFICATION</scope>
</reference>
<dbReference type="RefSeq" id="XP_073992914.1">
    <property type="nucleotide sequence ID" value="XM_074136813.1"/>
</dbReference>
<evidence type="ECO:0000256" key="3">
    <source>
        <dbReference type="ARBA" id="ARBA00022989"/>
    </source>
</evidence>
<dbReference type="InParanoid" id="R4G381"/>
<dbReference type="EnsemblMetazoa" id="RPRC013683-RA">
    <property type="protein sequence ID" value="RPRC013683-PA"/>
    <property type="gene ID" value="RPRC013683"/>
</dbReference>
<reference evidence="9" key="2">
    <citation type="submission" date="2015-04" db="EMBL/GenBank/DDBJ databases">
        <authorList>
            <person name="Wilson R.K."/>
            <person name="Warren W."/>
            <person name="Dotson E."/>
            <person name="Oliveira P.L."/>
        </authorList>
    </citation>
    <scope>NUCLEOTIDE SEQUENCE</scope>
</reference>
<dbReference type="FunCoup" id="R4G381">
    <property type="interactions" value="319"/>
</dbReference>
<evidence type="ECO:0000256" key="4">
    <source>
        <dbReference type="ARBA" id="ARBA00023128"/>
    </source>
</evidence>
<feature type="transmembrane region" description="Helical" evidence="6">
    <location>
        <begin position="146"/>
        <end position="167"/>
    </location>
</feature>
<dbReference type="GeneID" id="141458586"/>
<protein>
    <submittedName>
        <fullName evidence="7 8">Putative transmembrane protein</fullName>
    </submittedName>
</protein>
<organism evidence="7">
    <name type="scientific">Rhodnius prolixus</name>
    <name type="common">Triatomid bug</name>
    <dbReference type="NCBI Taxonomy" id="13249"/>
    <lineage>
        <taxon>Eukaryota</taxon>
        <taxon>Metazoa</taxon>
        <taxon>Ecdysozoa</taxon>
        <taxon>Arthropoda</taxon>
        <taxon>Hexapoda</taxon>
        <taxon>Insecta</taxon>
        <taxon>Pterygota</taxon>
        <taxon>Neoptera</taxon>
        <taxon>Paraneoptera</taxon>
        <taxon>Hemiptera</taxon>
        <taxon>Heteroptera</taxon>
        <taxon>Panheteroptera</taxon>
        <taxon>Cimicomorpha</taxon>
        <taxon>Reduviidae</taxon>
        <taxon>Triatominae</taxon>
        <taxon>Rhodnius</taxon>
    </lineage>
</organism>
<evidence type="ECO:0000256" key="1">
    <source>
        <dbReference type="ARBA" id="ARBA00004225"/>
    </source>
</evidence>
<dbReference type="EMBL" id="GAHY01001916">
    <property type="protein sequence ID" value="JAA75594.1"/>
    <property type="molecule type" value="mRNA"/>
</dbReference>
<evidence type="ECO:0000256" key="2">
    <source>
        <dbReference type="ARBA" id="ARBA00022692"/>
    </source>
</evidence>
<dbReference type="eggNOG" id="ENOG502S44D">
    <property type="taxonomic scope" value="Eukaryota"/>
</dbReference>
<dbReference type="STRING" id="13249.R4G381"/>
<feature type="transmembrane region" description="Helical" evidence="6">
    <location>
        <begin position="42"/>
        <end position="62"/>
    </location>
</feature>
<comment type="subcellular location">
    <subcellularLocation>
        <location evidence="1">Mitochondrion membrane</location>
        <topology evidence="1">Multi-pass membrane protein</topology>
    </subcellularLocation>
</comment>
<accession>R4G381</accession>
<dbReference type="AlphaFoldDB" id="R4G381"/>
<dbReference type="GO" id="GO:0032981">
    <property type="term" value="P:mitochondrial respiratory chain complex I assembly"/>
    <property type="evidence" value="ECO:0007669"/>
    <property type="project" value="TreeGrafter"/>
</dbReference>
<name>R4G381_RHOPR</name>
<keyword evidence="4" id="KW-0496">Mitochondrion</keyword>
<dbReference type="GO" id="GO:0031966">
    <property type="term" value="C:mitochondrial membrane"/>
    <property type="evidence" value="ECO:0007669"/>
    <property type="project" value="UniProtKB-SubCell"/>
</dbReference>
<evidence type="ECO:0000313" key="8">
    <source>
        <dbReference type="EnsemblMetazoa" id="RPRC013683-PA"/>
    </source>
</evidence>
<keyword evidence="3 6" id="KW-1133">Transmembrane helix</keyword>
<dbReference type="Proteomes" id="UP000015103">
    <property type="component" value="Unassembled WGS sequence"/>
</dbReference>
<keyword evidence="2 6" id="KW-0812">Transmembrane</keyword>
<feature type="transmembrane region" description="Helical" evidence="6">
    <location>
        <begin position="122"/>
        <end position="140"/>
    </location>
</feature>
<proteinExistence type="evidence at transcript level"/>
<evidence type="ECO:0000313" key="7">
    <source>
        <dbReference type="EMBL" id="JAA75594.1"/>
    </source>
</evidence>
<dbReference type="VEuPathDB" id="VectorBase:RPRC013683"/>
<dbReference type="InterPro" id="IPR009801">
    <property type="entry name" value="TMEM126"/>
</dbReference>